<dbReference type="EMBL" id="JBHSGG010000063">
    <property type="protein sequence ID" value="MFC4729825.1"/>
    <property type="molecule type" value="Genomic_DNA"/>
</dbReference>
<keyword evidence="3" id="KW-1185">Reference proteome</keyword>
<protein>
    <submittedName>
        <fullName evidence="2">RES family NAD+ phosphorylase</fullName>
    </submittedName>
</protein>
<dbReference type="InterPro" id="IPR014914">
    <property type="entry name" value="RES_dom"/>
</dbReference>
<organism evidence="2 3">
    <name type="scientific">Coralloluteibacterium thermophilum</name>
    <dbReference type="NCBI Taxonomy" id="2707049"/>
    <lineage>
        <taxon>Bacteria</taxon>
        <taxon>Pseudomonadati</taxon>
        <taxon>Pseudomonadota</taxon>
        <taxon>Gammaproteobacteria</taxon>
        <taxon>Lysobacterales</taxon>
        <taxon>Lysobacteraceae</taxon>
        <taxon>Coralloluteibacterium</taxon>
    </lineage>
</organism>
<sequence>MNRYLLEIAVPDDVFEARQVLPLASAPGGWDSVPSCLVSKDVGSQWYRSTSTAIFEVPSVVVPEESAVLINAVHPAMVSVSARVARKVDFRAIFRPDPLPVSAQRAWRLVPSPPWCCAPAHPPSSSSANTTATRTVA</sequence>
<dbReference type="RefSeq" id="WP_377006059.1">
    <property type="nucleotide sequence ID" value="NZ_JBHSGG010000063.1"/>
</dbReference>
<evidence type="ECO:0000259" key="1">
    <source>
        <dbReference type="Pfam" id="PF08808"/>
    </source>
</evidence>
<reference evidence="3" key="1">
    <citation type="journal article" date="2019" name="Int. J. Syst. Evol. Microbiol.">
        <title>The Global Catalogue of Microorganisms (GCM) 10K type strain sequencing project: providing services to taxonomists for standard genome sequencing and annotation.</title>
        <authorList>
            <consortium name="The Broad Institute Genomics Platform"/>
            <consortium name="The Broad Institute Genome Sequencing Center for Infectious Disease"/>
            <person name="Wu L."/>
            <person name="Ma J."/>
        </authorList>
    </citation>
    <scope>NUCLEOTIDE SEQUENCE [LARGE SCALE GENOMIC DNA]</scope>
    <source>
        <strain evidence="3">CGMCC 1.13574</strain>
    </source>
</reference>
<accession>A0ABV9NR99</accession>
<name>A0ABV9NR99_9GAMM</name>
<evidence type="ECO:0000313" key="3">
    <source>
        <dbReference type="Proteomes" id="UP001595892"/>
    </source>
</evidence>
<comment type="caution">
    <text evidence="2">The sequence shown here is derived from an EMBL/GenBank/DDBJ whole genome shotgun (WGS) entry which is preliminary data.</text>
</comment>
<gene>
    <name evidence="2" type="ORF">ACFO3Q_16800</name>
</gene>
<dbReference type="Pfam" id="PF08808">
    <property type="entry name" value="RES"/>
    <property type="match status" value="1"/>
</dbReference>
<proteinExistence type="predicted"/>
<evidence type="ECO:0000313" key="2">
    <source>
        <dbReference type="EMBL" id="MFC4729825.1"/>
    </source>
</evidence>
<dbReference type="Proteomes" id="UP001595892">
    <property type="component" value="Unassembled WGS sequence"/>
</dbReference>
<feature type="domain" description="RES" evidence="1">
    <location>
        <begin position="4"/>
        <end position="85"/>
    </location>
</feature>